<dbReference type="Gene3D" id="1.10.357.10">
    <property type="entry name" value="Tetracycline Repressor, domain 2"/>
    <property type="match status" value="1"/>
</dbReference>
<evidence type="ECO:0000256" key="1">
    <source>
        <dbReference type="ARBA" id="ARBA00023015"/>
    </source>
</evidence>
<comment type="caution">
    <text evidence="6">The sequence shown here is derived from an EMBL/GenBank/DDBJ whole genome shotgun (WGS) entry which is preliminary data.</text>
</comment>
<evidence type="ECO:0000256" key="2">
    <source>
        <dbReference type="ARBA" id="ARBA00023125"/>
    </source>
</evidence>
<organism evidence="6 7">
    <name type="scientific">Streptomyces netropsis</name>
    <name type="common">Streptoverticillium netropsis</name>
    <dbReference type="NCBI Taxonomy" id="55404"/>
    <lineage>
        <taxon>Bacteria</taxon>
        <taxon>Bacillati</taxon>
        <taxon>Actinomycetota</taxon>
        <taxon>Actinomycetes</taxon>
        <taxon>Kitasatosporales</taxon>
        <taxon>Streptomycetaceae</taxon>
        <taxon>Streptomyces</taxon>
    </lineage>
</organism>
<dbReference type="InterPro" id="IPR009057">
    <property type="entry name" value="Homeodomain-like_sf"/>
</dbReference>
<feature type="domain" description="HTH tetR-type" evidence="5">
    <location>
        <begin position="6"/>
        <end position="66"/>
    </location>
</feature>
<dbReference type="PANTHER" id="PTHR30055:SF234">
    <property type="entry name" value="HTH-TYPE TRANSCRIPTIONAL REGULATOR BETI"/>
    <property type="match status" value="1"/>
</dbReference>
<dbReference type="Proteomes" id="UP000556436">
    <property type="component" value="Unassembled WGS sequence"/>
</dbReference>
<keyword evidence="1" id="KW-0805">Transcription regulation</keyword>
<dbReference type="RefSeq" id="WP_184737195.1">
    <property type="nucleotide sequence ID" value="NZ_BMRW01000002.1"/>
</dbReference>
<dbReference type="InterPro" id="IPR050109">
    <property type="entry name" value="HTH-type_TetR-like_transc_reg"/>
</dbReference>
<gene>
    <name evidence="6" type="ORF">FHS38_005130</name>
</gene>
<dbReference type="PROSITE" id="PS50977">
    <property type="entry name" value="HTH_TETR_2"/>
    <property type="match status" value="1"/>
</dbReference>
<dbReference type="SUPFAM" id="SSF46689">
    <property type="entry name" value="Homeodomain-like"/>
    <property type="match status" value="1"/>
</dbReference>
<reference evidence="6 7" key="1">
    <citation type="submission" date="2020-08" db="EMBL/GenBank/DDBJ databases">
        <title>Genomic Encyclopedia of Type Strains, Phase III (KMG-III): the genomes of soil and plant-associated and newly described type strains.</title>
        <authorList>
            <person name="Whitman W."/>
        </authorList>
    </citation>
    <scope>NUCLEOTIDE SEQUENCE [LARGE SCALE GENOMIC DNA]</scope>
    <source>
        <strain evidence="6 7">CECT 3265</strain>
    </source>
</reference>
<evidence type="ECO:0000256" key="3">
    <source>
        <dbReference type="ARBA" id="ARBA00023163"/>
    </source>
</evidence>
<dbReference type="EMBL" id="JACHJG010000012">
    <property type="protein sequence ID" value="MBB4889055.1"/>
    <property type="molecule type" value="Genomic_DNA"/>
</dbReference>
<keyword evidence="7" id="KW-1185">Reference proteome</keyword>
<sequence>MARPPRFDLDQLLDAAVRLAAASGPAGVTMSAVAKEVGAPSGSVYHRFAGRTVLLAEVWLRTVEHFQEGWFAALEGEGDPRRAGRAAARHVVAWSRAHPEEAALLLYGAQDFGRAEWPDEQAGRADRGRRRVRDAVARLAAALGAADPAARERVSVAVIDLPLSLVRRHLRAGEALPGHAEGLAEECTAALLA</sequence>
<dbReference type="PANTHER" id="PTHR30055">
    <property type="entry name" value="HTH-TYPE TRANSCRIPTIONAL REGULATOR RUTR"/>
    <property type="match status" value="1"/>
</dbReference>
<evidence type="ECO:0000313" key="6">
    <source>
        <dbReference type="EMBL" id="MBB4889055.1"/>
    </source>
</evidence>
<accession>A0A7W7PHS9</accession>
<keyword evidence="2 4" id="KW-0238">DNA-binding</keyword>
<dbReference type="Pfam" id="PF00440">
    <property type="entry name" value="TetR_N"/>
    <property type="match status" value="1"/>
</dbReference>
<dbReference type="AlphaFoldDB" id="A0A7W7PHS9"/>
<dbReference type="GO" id="GO:0000976">
    <property type="term" value="F:transcription cis-regulatory region binding"/>
    <property type="evidence" value="ECO:0007669"/>
    <property type="project" value="TreeGrafter"/>
</dbReference>
<dbReference type="GO" id="GO:0003700">
    <property type="term" value="F:DNA-binding transcription factor activity"/>
    <property type="evidence" value="ECO:0007669"/>
    <property type="project" value="TreeGrafter"/>
</dbReference>
<name>A0A7W7PHS9_STRNE</name>
<evidence type="ECO:0000313" key="7">
    <source>
        <dbReference type="Proteomes" id="UP000556436"/>
    </source>
</evidence>
<evidence type="ECO:0000256" key="4">
    <source>
        <dbReference type="PROSITE-ProRule" id="PRU00335"/>
    </source>
</evidence>
<proteinExistence type="predicted"/>
<dbReference type="InterPro" id="IPR001647">
    <property type="entry name" value="HTH_TetR"/>
</dbReference>
<keyword evidence="3" id="KW-0804">Transcription</keyword>
<feature type="DNA-binding region" description="H-T-H motif" evidence="4">
    <location>
        <begin position="29"/>
        <end position="48"/>
    </location>
</feature>
<protein>
    <submittedName>
        <fullName evidence="6">AcrR family transcriptional regulator</fullName>
    </submittedName>
</protein>
<evidence type="ECO:0000259" key="5">
    <source>
        <dbReference type="PROSITE" id="PS50977"/>
    </source>
</evidence>